<organism evidence="3 4">
    <name type="scientific">Colletotrichum kahawae</name>
    <name type="common">Coffee berry disease fungus</name>
    <dbReference type="NCBI Taxonomy" id="34407"/>
    <lineage>
        <taxon>Eukaryota</taxon>
        <taxon>Fungi</taxon>
        <taxon>Dikarya</taxon>
        <taxon>Ascomycota</taxon>
        <taxon>Pezizomycotina</taxon>
        <taxon>Sordariomycetes</taxon>
        <taxon>Hypocreomycetidae</taxon>
        <taxon>Glomerellales</taxon>
        <taxon>Glomerellaceae</taxon>
        <taxon>Colletotrichum</taxon>
        <taxon>Colletotrichum gloeosporioides species complex</taxon>
    </lineage>
</organism>
<feature type="transmembrane region" description="Helical" evidence="2">
    <location>
        <begin position="124"/>
        <end position="148"/>
    </location>
</feature>
<dbReference type="AlphaFoldDB" id="A0AAE0DF13"/>
<feature type="transmembrane region" description="Helical" evidence="2">
    <location>
        <begin position="99"/>
        <end position="118"/>
    </location>
</feature>
<feature type="transmembrane region" description="Helical" evidence="2">
    <location>
        <begin position="238"/>
        <end position="258"/>
    </location>
</feature>
<keyword evidence="2" id="KW-0472">Membrane</keyword>
<evidence type="ECO:0000256" key="1">
    <source>
        <dbReference type="SAM" id="MobiDB-lite"/>
    </source>
</evidence>
<dbReference type="EMBL" id="VYYT01000031">
    <property type="protein sequence ID" value="KAK2776049.1"/>
    <property type="molecule type" value="Genomic_DNA"/>
</dbReference>
<dbReference type="Proteomes" id="UP001281614">
    <property type="component" value="Unassembled WGS sequence"/>
</dbReference>
<proteinExistence type="predicted"/>
<feature type="compositionally biased region" description="Basic and acidic residues" evidence="1">
    <location>
        <begin position="289"/>
        <end position="298"/>
    </location>
</feature>
<sequence length="309" mass="33783">MHNQLNNSILPSSTQDNYPYHPIDIEATRESSIKCLGTYKTMASPTSTSPAPAPAPAPAAAVSPRPLHPHVYRPTTPPSPAAPAPSQPAAHFVLRTVAILRRLALVFAVVLLILEFGGRRHYSFTTFFIVVAFFQLFWLALSLLSEILPPLHHGRRKGVTLDFGVVKCIFGRSGYPDDSDDEEAGGMLLMGFAGDVPRKWNRRDLLFSVVDLALGSTTFGIAVTNVKGGGMWYAWETYHTIGAIAMVVASFEFVIAVAQQVPLLKRARIRTSHDDEGDEDAGSHKYRIRLPESPERGRPAMSVASHTAI</sequence>
<evidence type="ECO:0000256" key="2">
    <source>
        <dbReference type="SAM" id="Phobius"/>
    </source>
</evidence>
<accession>A0AAE0DF13</accession>
<evidence type="ECO:0000313" key="4">
    <source>
        <dbReference type="Proteomes" id="UP001281614"/>
    </source>
</evidence>
<evidence type="ECO:0000313" key="3">
    <source>
        <dbReference type="EMBL" id="KAK2776049.1"/>
    </source>
</evidence>
<feature type="region of interest" description="Disordered" evidence="1">
    <location>
        <begin position="271"/>
        <end position="309"/>
    </location>
</feature>
<feature type="transmembrane region" description="Helical" evidence="2">
    <location>
        <begin position="205"/>
        <end position="226"/>
    </location>
</feature>
<protein>
    <submittedName>
        <fullName evidence="3">Uncharacterized protein</fullName>
    </submittedName>
</protein>
<feature type="compositionally biased region" description="Pro residues" evidence="1">
    <location>
        <begin position="75"/>
        <end position="85"/>
    </location>
</feature>
<keyword evidence="2" id="KW-1133">Transmembrane helix</keyword>
<gene>
    <name evidence="3" type="ORF">CKAH01_12573</name>
</gene>
<feature type="region of interest" description="Disordered" evidence="1">
    <location>
        <begin position="46"/>
        <end position="85"/>
    </location>
</feature>
<keyword evidence="4" id="KW-1185">Reference proteome</keyword>
<keyword evidence="2" id="KW-0812">Transmembrane</keyword>
<comment type="caution">
    <text evidence="3">The sequence shown here is derived from an EMBL/GenBank/DDBJ whole genome shotgun (WGS) entry which is preliminary data.</text>
</comment>
<reference evidence="3" key="1">
    <citation type="submission" date="2023-02" db="EMBL/GenBank/DDBJ databases">
        <title>Colletotrichum kahawae CIFC_Que2 genome sequencing and assembly.</title>
        <authorList>
            <person name="Baroncelli R."/>
        </authorList>
    </citation>
    <scope>NUCLEOTIDE SEQUENCE</scope>
    <source>
        <strain evidence="3">CIFC_Que2</strain>
    </source>
</reference>
<name>A0AAE0DF13_COLKA</name>